<comment type="caution">
    <text evidence="5">The sequence shown here is derived from an EMBL/GenBank/DDBJ whole genome shotgun (WGS) entry which is preliminary data.</text>
</comment>
<dbReference type="AlphaFoldDB" id="A0ABD3QEU5"/>
<evidence type="ECO:0000259" key="4">
    <source>
        <dbReference type="Pfam" id="PF04982"/>
    </source>
</evidence>
<feature type="compositionally biased region" description="Basic and acidic residues" evidence="2">
    <location>
        <begin position="7"/>
        <end position="24"/>
    </location>
</feature>
<reference evidence="5 6" key="1">
    <citation type="journal article" date="2020" name="G3 (Bethesda)">
        <title>Improved Reference Genome for Cyclotella cryptica CCMP332, a Model for Cell Wall Morphogenesis, Salinity Adaptation, and Lipid Production in Diatoms (Bacillariophyta).</title>
        <authorList>
            <person name="Roberts W.R."/>
            <person name="Downey K.M."/>
            <person name="Ruck E.C."/>
            <person name="Traller J.C."/>
            <person name="Alverson A.J."/>
        </authorList>
    </citation>
    <scope>NUCLEOTIDE SEQUENCE [LARGE SCALE GENOMIC DNA]</scope>
    <source>
        <strain evidence="5 6">CCMP332</strain>
    </source>
</reference>
<name>A0ABD3QEU5_9STRA</name>
<dbReference type="InterPro" id="IPR058581">
    <property type="entry name" value="TM_HPP"/>
</dbReference>
<sequence>MSTCQKSNHDNHPIHHANNHDHNEPSPSHPPPPPPSSPYLFRRDQDLLLHSLQDAGLHAYGAILVELWTLSSHHQTLTRPPGGYWIDPSFLLLPHPPLLGSAIVHAADVAIGESLPGILFHDLGNTLLSTTKSTSRRRVHWRQLEGMSHDPFLQRDPDERMESLVEMGIGYVGAVPFSSSSSSSQQPLSGLVLFYSRSTVDVDLMRSESNERYLVACGDFIGAAWALRGPRMECSRIRREVFRSAVMKVREAIRKERRKTLKSLLGDAEEALGRGEITLSILEEEWEIGQLMEDEEKEQKKKRAENEEEEQKQKKKDAWKKWEWDNSTNQKELMIDWIRYTKSRLKRRIYNSIRKWMGAGLHRPPRQPLFECLCIFLRVFLVMMTLLMVNHSMPHDSWSYDAGWYSGSLCILFSLTAAPVGQPRQILLAHVWNGLVGYAIQQIPTHKFADVWESDKVPLFWKQSLSVALGVAGQAYFGFIHPPATGLSFSFASPKMFGMKDLAMILLGDLVLISSAVFILNWDETKQYPLFWFGSSWYKRKEDDGYCQYLSHWRVRGKEEERAK</sequence>
<feature type="region of interest" description="Disordered" evidence="2">
    <location>
        <begin position="1"/>
        <end position="40"/>
    </location>
</feature>
<keyword evidence="3" id="KW-1133">Transmembrane helix</keyword>
<evidence type="ECO:0000313" key="5">
    <source>
        <dbReference type="EMBL" id="KAL3798852.1"/>
    </source>
</evidence>
<accession>A0ABD3QEU5</accession>
<dbReference type="InterPro" id="IPR007065">
    <property type="entry name" value="HPP"/>
</dbReference>
<gene>
    <name evidence="5" type="ORF">HJC23_004640</name>
</gene>
<feature type="transmembrane region" description="Helical" evidence="3">
    <location>
        <begin position="369"/>
        <end position="390"/>
    </location>
</feature>
<feature type="compositionally biased region" description="Pro residues" evidence="2">
    <location>
        <begin position="27"/>
        <end position="37"/>
    </location>
</feature>
<feature type="coiled-coil region" evidence="1">
    <location>
        <begin position="288"/>
        <end position="317"/>
    </location>
</feature>
<dbReference type="Pfam" id="PF04982">
    <property type="entry name" value="TM_HPP"/>
    <property type="match status" value="1"/>
</dbReference>
<dbReference type="EMBL" id="JABMIG020000043">
    <property type="protein sequence ID" value="KAL3798852.1"/>
    <property type="molecule type" value="Genomic_DNA"/>
</dbReference>
<dbReference type="Proteomes" id="UP001516023">
    <property type="component" value="Unassembled WGS sequence"/>
</dbReference>
<keyword evidence="3" id="KW-0472">Membrane</keyword>
<evidence type="ECO:0000256" key="3">
    <source>
        <dbReference type="SAM" id="Phobius"/>
    </source>
</evidence>
<evidence type="ECO:0000256" key="2">
    <source>
        <dbReference type="SAM" id="MobiDB-lite"/>
    </source>
</evidence>
<feature type="transmembrane region" description="Helical" evidence="3">
    <location>
        <begin position="502"/>
        <end position="522"/>
    </location>
</feature>
<evidence type="ECO:0000256" key="1">
    <source>
        <dbReference type="SAM" id="Coils"/>
    </source>
</evidence>
<keyword evidence="3" id="KW-0812">Transmembrane</keyword>
<proteinExistence type="predicted"/>
<protein>
    <recommendedName>
        <fullName evidence="4">HPP transmembrane region domain-containing protein</fullName>
    </recommendedName>
</protein>
<keyword evidence="1" id="KW-0175">Coiled coil</keyword>
<dbReference type="PANTHER" id="PTHR33741:SF5">
    <property type="entry name" value="TRANSMEMBRANE PROTEIN DDB_G0269096-RELATED"/>
    <property type="match status" value="1"/>
</dbReference>
<feature type="domain" description="HPP transmembrane region" evidence="4">
    <location>
        <begin position="365"/>
        <end position="529"/>
    </location>
</feature>
<dbReference type="PANTHER" id="PTHR33741">
    <property type="entry name" value="TRANSMEMBRANE PROTEIN DDB_G0269096-RELATED"/>
    <property type="match status" value="1"/>
</dbReference>
<evidence type="ECO:0000313" key="6">
    <source>
        <dbReference type="Proteomes" id="UP001516023"/>
    </source>
</evidence>
<keyword evidence="6" id="KW-1185">Reference proteome</keyword>
<organism evidence="5 6">
    <name type="scientific">Cyclotella cryptica</name>
    <dbReference type="NCBI Taxonomy" id="29204"/>
    <lineage>
        <taxon>Eukaryota</taxon>
        <taxon>Sar</taxon>
        <taxon>Stramenopiles</taxon>
        <taxon>Ochrophyta</taxon>
        <taxon>Bacillariophyta</taxon>
        <taxon>Coscinodiscophyceae</taxon>
        <taxon>Thalassiosirophycidae</taxon>
        <taxon>Stephanodiscales</taxon>
        <taxon>Stephanodiscaceae</taxon>
        <taxon>Cyclotella</taxon>
    </lineage>
</organism>